<feature type="signal peptide" evidence="5">
    <location>
        <begin position="1"/>
        <end position="22"/>
    </location>
</feature>
<keyword evidence="2" id="KW-0255">Endonuclease</keyword>
<dbReference type="InterPro" id="IPR035437">
    <property type="entry name" value="SNase_OB-fold_sf"/>
</dbReference>
<dbReference type="PANTHER" id="PTHR12302:SF3">
    <property type="entry name" value="SERINE_THREONINE-PROTEIN KINASE 31"/>
    <property type="match status" value="1"/>
</dbReference>
<evidence type="ECO:0000259" key="6">
    <source>
        <dbReference type="PROSITE" id="PS50830"/>
    </source>
</evidence>
<dbReference type="SUPFAM" id="SSF50199">
    <property type="entry name" value="Staphylococcal nuclease"/>
    <property type="match status" value="1"/>
</dbReference>
<gene>
    <name evidence="7" type="ORF">Q3M24_17070</name>
</gene>
<dbReference type="KEGG" id="eaj:Q3M24_17070"/>
<reference evidence="7" key="1">
    <citation type="journal article" date="2024" name="Syst. Appl. Microbiol.">
        <title>First single-strain enrichments of Electrothrix cable bacteria, description of E. aestuarii sp. nov. and E. rattekaaiensis sp. nov., and proposal of a cable bacteria taxonomy following the rules of the SeqCode.</title>
        <authorList>
            <person name="Plum-Jensen L.E."/>
            <person name="Schramm A."/>
            <person name="Marshall I.P.G."/>
        </authorList>
    </citation>
    <scope>NUCLEOTIDE SEQUENCE</scope>
    <source>
        <strain evidence="7">Rat1</strain>
    </source>
</reference>
<dbReference type="GO" id="GO:0004519">
    <property type="term" value="F:endonuclease activity"/>
    <property type="evidence" value="ECO:0007669"/>
    <property type="project" value="UniProtKB-KW"/>
</dbReference>
<evidence type="ECO:0000256" key="5">
    <source>
        <dbReference type="SAM" id="SignalP"/>
    </source>
</evidence>
<feature type="region of interest" description="Disordered" evidence="4">
    <location>
        <begin position="40"/>
        <end position="122"/>
    </location>
</feature>
<dbReference type="EMBL" id="CP159373">
    <property type="protein sequence ID" value="XCN72004.1"/>
    <property type="molecule type" value="Genomic_DNA"/>
</dbReference>
<keyword evidence="1" id="KW-0540">Nuclease</keyword>
<feature type="chain" id="PRO_5043313929" evidence="5">
    <location>
        <begin position="23"/>
        <end position="257"/>
    </location>
</feature>
<name>A0AAU8LRW9_9BACT</name>
<keyword evidence="3" id="KW-0378">Hydrolase</keyword>
<proteinExistence type="predicted"/>
<evidence type="ECO:0000256" key="4">
    <source>
        <dbReference type="SAM" id="MobiDB-lite"/>
    </source>
</evidence>
<dbReference type="PANTHER" id="PTHR12302">
    <property type="entry name" value="EBNA2 BINDING PROTEIN P100"/>
    <property type="match status" value="1"/>
</dbReference>
<feature type="compositionally biased region" description="Low complexity" evidence="4">
    <location>
        <begin position="48"/>
        <end position="81"/>
    </location>
</feature>
<dbReference type="Pfam" id="PF00565">
    <property type="entry name" value="SNase"/>
    <property type="match status" value="1"/>
</dbReference>
<feature type="compositionally biased region" description="Basic residues" evidence="4">
    <location>
        <begin position="82"/>
        <end position="94"/>
    </location>
</feature>
<keyword evidence="5" id="KW-0732">Signal</keyword>
<sequence length="257" mass="29246">MFRKHFVWFFILFFLVASNVHAKNCKKGKPCGNSCIARSKTCHKGSGSSSSSSSSSSYSSPSYSSPSYSSPSYSSPSYSSPRSKKRKTTKRKTTGRYAPTASYTSPRRSFPVDNFDEEETEKKPVTIRSRVSMIDDSDIFETNNKKCKKIVLYGIDAPEEDQPFGHEAKDFLSKKIFKKKIKAKVYDQKEDGTNIALVFAGGKNINELMIKSGYAWVYQPSCDESFCDEWVKYEEEAREQEKGLWGKPGRIPPWIWR</sequence>
<evidence type="ECO:0000313" key="7">
    <source>
        <dbReference type="EMBL" id="XCN72004.1"/>
    </source>
</evidence>
<dbReference type="Gene3D" id="2.40.50.90">
    <property type="match status" value="1"/>
</dbReference>
<dbReference type="InterPro" id="IPR016071">
    <property type="entry name" value="Staphylococal_nuclease_OB-fold"/>
</dbReference>
<evidence type="ECO:0000256" key="2">
    <source>
        <dbReference type="ARBA" id="ARBA00022759"/>
    </source>
</evidence>
<protein>
    <submittedName>
        <fullName evidence="7">Thermonuclease family protein</fullName>
    </submittedName>
</protein>
<dbReference type="GO" id="GO:0016787">
    <property type="term" value="F:hydrolase activity"/>
    <property type="evidence" value="ECO:0007669"/>
    <property type="project" value="UniProtKB-KW"/>
</dbReference>
<dbReference type="PROSITE" id="PS50830">
    <property type="entry name" value="TNASE_3"/>
    <property type="match status" value="1"/>
</dbReference>
<reference evidence="7" key="2">
    <citation type="submission" date="2024-06" db="EMBL/GenBank/DDBJ databases">
        <authorList>
            <person name="Plum-Jensen L.E."/>
            <person name="Schramm A."/>
            <person name="Marshall I.P.G."/>
        </authorList>
    </citation>
    <scope>NUCLEOTIDE SEQUENCE</scope>
    <source>
        <strain evidence="7">Rat1</strain>
    </source>
</reference>
<organism evidence="7">
    <name type="scientific">Candidatus Electrothrix aestuarii</name>
    <dbReference type="NCBI Taxonomy" id="3062594"/>
    <lineage>
        <taxon>Bacteria</taxon>
        <taxon>Pseudomonadati</taxon>
        <taxon>Thermodesulfobacteriota</taxon>
        <taxon>Desulfobulbia</taxon>
        <taxon>Desulfobulbales</taxon>
        <taxon>Desulfobulbaceae</taxon>
        <taxon>Candidatus Electrothrix</taxon>
    </lineage>
</organism>
<feature type="domain" description="TNase-like" evidence="6">
    <location>
        <begin position="125"/>
        <end position="247"/>
    </location>
</feature>
<evidence type="ECO:0000256" key="3">
    <source>
        <dbReference type="ARBA" id="ARBA00022801"/>
    </source>
</evidence>
<accession>A0AAU8LRW9</accession>
<evidence type="ECO:0000256" key="1">
    <source>
        <dbReference type="ARBA" id="ARBA00022722"/>
    </source>
</evidence>
<dbReference type="SMART" id="SM00318">
    <property type="entry name" value="SNc"/>
    <property type="match status" value="1"/>
</dbReference>
<dbReference type="AlphaFoldDB" id="A0AAU8LRW9"/>